<keyword evidence="8" id="KW-1185">Reference proteome</keyword>
<comment type="caution">
    <text evidence="7">The sequence shown here is derived from an EMBL/GenBank/DDBJ whole genome shotgun (WGS) entry which is preliminary data.</text>
</comment>
<dbReference type="InterPro" id="IPR016155">
    <property type="entry name" value="Mopterin_synth/thiamin_S_b"/>
</dbReference>
<accession>A0AAV9Y148</accession>
<feature type="cross-link" description="Glycyl lysine isopeptide (Gly-Lys) (interchain with K-? in acceptor proteins)" evidence="5">
    <location>
        <position position="98"/>
    </location>
</feature>
<comment type="PTM">
    <text evidence="5">C-terminal thiocarboxylation occurs in 2 steps, it is first acyl-adenylated (-COAMP) via the hesA/moeB/thiF part of the MOCS3/UBA4 homolog, then thiocarboxylated (-COSH) via the rhodanese domain of the MOCS3/UBA4 homolog.</text>
</comment>
<dbReference type="GO" id="GO:0032447">
    <property type="term" value="P:protein urmylation"/>
    <property type="evidence" value="ECO:0007669"/>
    <property type="project" value="UniProtKB-UniRule"/>
</dbReference>
<evidence type="ECO:0000313" key="8">
    <source>
        <dbReference type="Proteomes" id="UP001311799"/>
    </source>
</evidence>
<evidence type="ECO:0000256" key="2">
    <source>
        <dbReference type="ARBA" id="ARBA00022499"/>
    </source>
</evidence>
<comment type="function">
    <text evidence="5">Acts as a sulfur carrier required for 2-thiolation of mcm(5)S(2)U at tRNA wobble positions of cytosolic tRNA(Lys), tRNA(Glu) and tRNA(Gln). Serves as sulfur donor in tRNA 2-thiolation reaction by being thiocarboxylated (-COSH) at its C-terminus by the MOCS3/UBA4 homolog. The sulfur is then transferred to tRNA to form 2-thiolation of mcm(5)S(2)U. Also acts as a ubiquitin-like protein (UBL) that is covalently conjugated via an isopeptide bond to lysine residues of target proteins. The thiocarboxylated form serves as substrate for conjugation and oxidative stress specifically induces the formation of UBL-protein conjugates.</text>
</comment>
<sequence length="98" mass="10715">MSSVKIEFSGGLEVIAGNKACIDVDLSCLESCSLKSLISYVRDNVIQFRKDQFVETGTKIKPGIIVLVNNCDWEIVGGENYVLNDSDVITFIMTLHGG</sequence>
<gene>
    <name evidence="7" type="ORF">RS030_152391</name>
</gene>
<dbReference type="GO" id="GO:0034227">
    <property type="term" value="P:tRNA thio-modification"/>
    <property type="evidence" value="ECO:0007669"/>
    <property type="project" value="UniProtKB-UniRule"/>
</dbReference>
<dbReference type="AlphaFoldDB" id="A0AAV9Y148"/>
<keyword evidence="3 5" id="KW-0819">tRNA processing</keyword>
<organism evidence="7 8">
    <name type="scientific">Cryptosporidium xiaoi</name>
    <dbReference type="NCBI Taxonomy" id="659607"/>
    <lineage>
        <taxon>Eukaryota</taxon>
        <taxon>Sar</taxon>
        <taxon>Alveolata</taxon>
        <taxon>Apicomplexa</taxon>
        <taxon>Conoidasida</taxon>
        <taxon>Coccidia</taxon>
        <taxon>Eucoccidiorida</taxon>
        <taxon>Eimeriorina</taxon>
        <taxon>Cryptosporidiidae</taxon>
        <taxon>Cryptosporidium</taxon>
    </lineage>
</organism>
<dbReference type="InterPro" id="IPR015221">
    <property type="entry name" value="Urm1"/>
</dbReference>
<evidence type="ECO:0000256" key="6">
    <source>
        <dbReference type="RuleBase" id="RU361182"/>
    </source>
</evidence>
<protein>
    <recommendedName>
        <fullName evidence="5">Ubiquitin-related modifier 1 homolog</fullName>
    </recommendedName>
</protein>
<evidence type="ECO:0000256" key="4">
    <source>
        <dbReference type="ARBA" id="ARBA00022786"/>
    </source>
</evidence>
<keyword evidence="4 5" id="KW-0833">Ubl conjugation pathway</keyword>
<keyword evidence="1 5" id="KW-0963">Cytoplasm</keyword>
<dbReference type="Gene3D" id="3.10.20.30">
    <property type="match status" value="1"/>
</dbReference>
<dbReference type="GO" id="GO:0002098">
    <property type="term" value="P:tRNA wobble uridine modification"/>
    <property type="evidence" value="ECO:0007669"/>
    <property type="project" value="UniProtKB-UniRule"/>
</dbReference>
<evidence type="ECO:0000256" key="1">
    <source>
        <dbReference type="ARBA" id="ARBA00022490"/>
    </source>
</evidence>
<evidence type="ECO:0000256" key="3">
    <source>
        <dbReference type="ARBA" id="ARBA00022694"/>
    </source>
</evidence>
<name>A0AAV9Y148_9CRYT</name>
<dbReference type="PANTHER" id="PTHR14986">
    <property type="entry name" value="RURM1 PROTEIN"/>
    <property type="match status" value="1"/>
</dbReference>
<reference evidence="7 8" key="1">
    <citation type="submission" date="2023-10" db="EMBL/GenBank/DDBJ databases">
        <title>Comparative genomics analysis reveals potential genetic determinants of host preference in Cryptosporidium xiaoi.</title>
        <authorList>
            <person name="Xiao L."/>
            <person name="Li J."/>
        </authorList>
    </citation>
    <scope>NUCLEOTIDE SEQUENCE [LARGE SCALE GENOMIC DNA]</scope>
    <source>
        <strain evidence="7 8">52996</strain>
    </source>
</reference>
<comment type="subcellular location">
    <subcellularLocation>
        <location evidence="5 6">Cytoplasm</location>
    </subcellularLocation>
</comment>
<dbReference type="Pfam" id="PF09138">
    <property type="entry name" value="Urm1"/>
    <property type="match status" value="1"/>
</dbReference>
<dbReference type="EMBL" id="JAWDEY010000006">
    <property type="protein sequence ID" value="KAK6590567.1"/>
    <property type="molecule type" value="Genomic_DNA"/>
</dbReference>
<dbReference type="HAMAP" id="MF_03048">
    <property type="entry name" value="Urm1"/>
    <property type="match status" value="1"/>
</dbReference>
<comment type="pathway">
    <text evidence="5 6">tRNA modification; 5-methoxycarbonylmethyl-2-thiouridine-tRNA biosynthesis.</text>
</comment>
<dbReference type="CDD" id="cd01764">
    <property type="entry name" value="Ubl_Urm1"/>
    <property type="match status" value="1"/>
</dbReference>
<dbReference type="InterPro" id="IPR012675">
    <property type="entry name" value="Beta-grasp_dom_sf"/>
</dbReference>
<dbReference type="SUPFAM" id="SSF54285">
    <property type="entry name" value="MoaD/ThiS"/>
    <property type="match status" value="1"/>
</dbReference>
<dbReference type="GO" id="GO:0005829">
    <property type="term" value="C:cytosol"/>
    <property type="evidence" value="ECO:0007669"/>
    <property type="project" value="UniProtKB-UniRule"/>
</dbReference>
<evidence type="ECO:0000256" key="5">
    <source>
        <dbReference type="HAMAP-Rule" id="MF_03048"/>
    </source>
</evidence>
<comment type="similarity">
    <text evidence="5 6">Belongs to the URM1 family.</text>
</comment>
<dbReference type="Proteomes" id="UP001311799">
    <property type="component" value="Unassembled WGS sequence"/>
</dbReference>
<keyword evidence="2 5" id="KW-1017">Isopeptide bond</keyword>
<proteinExistence type="inferred from homology"/>
<feature type="modified residue" description="1-thioglycine" evidence="5">
    <location>
        <position position="98"/>
    </location>
</feature>
<dbReference type="PIRSF" id="PIRSF037379">
    <property type="entry name" value="Ubiquitin-related_modifier_1"/>
    <property type="match status" value="1"/>
</dbReference>
<evidence type="ECO:0000313" key="7">
    <source>
        <dbReference type="EMBL" id="KAK6590567.1"/>
    </source>
</evidence>